<dbReference type="Pfam" id="PF04055">
    <property type="entry name" value="Radical_SAM"/>
    <property type="match status" value="1"/>
</dbReference>
<dbReference type="InterPro" id="IPR007197">
    <property type="entry name" value="rSAM"/>
</dbReference>
<sequence length="296" mass="34135">MAYTVRTTQVKTILSKSGLPDADWTINPYMGCRFGCKYCYAAFVGRFRHPDEEWGEYVDVKENAPQLLRKELGRKLKETKDIGTIFFSSITDPYQGLEAQYKLTRGCLEVLLEADYQGMISILTKSALVTRDIDLFPQFANLEVGMTITSTGDPISKYLETYASPHEERLKSLEKLSEAGINTYAFIGPLLPHFVWQEAEMRDLLQRIKDAGVQYVYMEHLNINAPIKKRLFEHLEKDHPELVEKFQQADSEEYRAKLDEMMHRLLKEVGLPLAHERVIYHQDKGSWDKLAHGPKP</sequence>
<dbReference type="SFLD" id="SFLDS00029">
    <property type="entry name" value="Radical_SAM"/>
    <property type="match status" value="1"/>
</dbReference>
<dbReference type="CDD" id="cd01335">
    <property type="entry name" value="Radical_SAM"/>
    <property type="match status" value="1"/>
</dbReference>
<evidence type="ECO:0000256" key="1">
    <source>
        <dbReference type="ARBA" id="ARBA00022723"/>
    </source>
</evidence>
<feature type="domain" description="Elp3/MiaA/NifB-like radical SAM core" evidence="4">
    <location>
        <begin position="22"/>
        <end position="254"/>
    </location>
</feature>
<accession>A0A955I5P2</accession>
<dbReference type="AlphaFoldDB" id="A0A955I5P2"/>
<dbReference type="Gene3D" id="3.80.30.30">
    <property type="match status" value="1"/>
</dbReference>
<keyword evidence="1" id="KW-0479">Metal-binding</keyword>
<keyword evidence="3" id="KW-0411">Iron-sulfur</keyword>
<dbReference type="InterPro" id="IPR040086">
    <property type="entry name" value="MJ0683-like"/>
</dbReference>
<dbReference type="SFLD" id="SFLDG01084">
    <property type="entry name" value="Uncharacterised_Radical_SAM_Su"/>
    <property type="match status" value="1"/>
</dbReference>
<dbReference type="PANTHER" id="PTHR43432:SF6">
    <property type="entry name" value="RADICAL SAM CORE DOMAIN-CONTAINING PROTEIN"/>
    <property type="match status" value="1"/>
</dbReference>
<comment type="caution">
    <text evidence="5">The sequence shown here is derived from an EMBL/GenBank/DDBJ whole genome shotgun (WGS) entry which is preliminary data.</text>
</comment>
<name>A0A955I5P2_9BACT</name>
<dbReference type="GO" id="GO:0046872">
    <property type="term" value="F:metal ion binding"/>
    <property type="evidence" value="ECO:0007669"/>
    <property type="project" value="UniProtKB-KW"/>
</dbReference>
<evidence type="ECO:0000256" key="2">
    <source>
        <dbReference type="ARBA" id="ARBA00023004"/>
    </source>
</evidence>
<evidence type="ECO:0000313" key="6">
    <source>
        <dbReference type="Proteomes" id="UP000760819"/>
    </source>
</evidence>
<dbReference type="PANTHER" id="PTHR43432">
    <property type="entry name" value="SLR0285 PROTEIN"/>
    <property type="match status" value="1"/>
</dbReference>
<dbReference type="Proteomes" id="UP000760819">
    <property type="component" value="Unassembled WGS sequence"/>
</dbReference>
<organism evidence="5 6">
    <name type="scientific">Candidatus Dojkabacteria bacterium</name>
    <dbReference type="NCBI Taxonomy" id="2099670"/>
    <lineage>
        <taxon>Bacteria</taxon>
        <taxon>Candidatus Dojkabacteria</taxon>
    </lineage>
</organism>
<proteinExistence type="predicted"/>
<gene>
    <name evidence="5" type="ORF">KC640_03485</name>
</gene>
<dbReference type="InterPro" id="IPR058240">
    <property type="entry name" value="rSAM_sf"/>
</dbReference>
<reference evidence="5" key="1">
    <citation type="submission" date="2020-04" db="EMBL/GenBank/DDBJ databases">
        <authorList>
            <person name="Zhang T."/>
        </authorList>
    </citation>
    <scope>NUCLEOTIDE SEQUENCE</scope>
    <source>
        <strain evidence="5">HKST-UBA12</strain>
    </source>
</reference>
<dbReference type="InterPro" id="IPR006638">
    <property type="entry name" value="Elp3/MiaA/NifB-like_rSAM"/>
</dbReference>
<evidence type="ECO:0000259" key="4">
    <source>
        <dbReference type="SMART" id="SM00729"/>
    </source>
</evidence>
<protein>
    <submittedName>
        <fullName evidence="5">Radical SAM protein</fullName>
    </submittedName>
</protein>
<dbReference type="GO" id="GO:0051536">
    <property type="term" value="F:iron-sulfur cluster binding"/>
    <property type="evidence" value="ECO:0007669"/>
    <property type="project" value="UniProtKB-KW"/>
</dbReference>
<dbReference type="EMBL" id="JAGQLI010000194">
    <property type="protein sequence ID" value="MCA9379465.1"/>
    <property type="molecule type" value="Genomic_DNA"/>
</dbReference>
<dbReference type="SUPFAM" id="SSF102114">
    <property type="entry name" value="Radical SAM enzymes"/>
    <property type="match status" value="1"/>
</dbReference>
<dbReference type="SMART" id="SM00729">
    <property type="entry name" value="Elp3"/>
    <property type="match status" value="1"/>
</dbReference>
<reference evidence="5" key="2">
    <citation type="journal article" date="2021" name="Microbiome">
        <title>Successional dynamics and alternative stable states in a saline activated sludge microbial community over 9 years.</title>
        <authorList>
            <person name="Wang Y."/>
            <person name="Ye J."/>
            <person name="Ju F."/>
            <person name="Liu L."/>
            <person name="Boyd J.A."/>
            <person name="Deng Y."/>
            <person name="Parks D.H."/>
            <person name="Jiang X."/>
            <person name="Yin X."/>
            <person name="Woodcroft B.J."/>
            <person name="Tyson G.W."/>
            <person name="Hugenholtz P."/>
            <person name="Polz M.F."/>
            <person name="Zhang T."/>
        </authorList>
    </citation>
    <scope>NUCLEOTIDE SEQUENCE</scope>
    <source>
        <strain evidence="5">HKST-UBA12</strain>
    </source>
</reference>
<evidence type="ECO:0000313" key="5">
    <source>
        <dbReference type="EMBL" id="MCA9379465.1"/>
    </source>
</evidence>
<evidence type="ECO:0000256" key="3">
    <source>
        <dbReference type="ARBA" id="ARBA00023014"/>
    </source>
</evidence>
<dbReference type="GO" id="GO:0003824">
    <property type="term" value="F:catalytic activity"/>
    <property type="evidence" value="ECO:0007669"/>
    <property type="project" value="InterPro"/>
</dbReference>
<keyword evidence="2" id="KW-0408">Iron</keyword>